<sequence>SSATLQSNDTDADGDTLTVTAGTFTTVEGGEITISADGNYTYQSATGFVGTDSYVYTVGDGQATATGTLTITVNAANPNNSAPVAVDDSATAISEVLYNSTATLQSNDTDADGDTLTVTAGTFATVEGGEIIIAADGYYTYQSATGFVGTDSYVYTVGDGQVTATGTVTFTVNAANPNNSAPVAVDDSATAITEVLYNSTATLQSNDTDADGDTLTVTAGTFATVEGGEIIIAADGSYTYQSATGFVGTDSYIYTVGDGQTTATGTVTFTVNAPVNVAPVAVDDSATVSSEVLYSSTATLQANDTDADGDTLTVTAGTFTTAEGGEIIIAADGNYTYQSAIGFIGTDSYVYTVGDGQATATGTVTFTVNAANPTNSAPVTVDDFATVVSGTIYTSVTSLTANDTDADGDILIIISGTFATAQGGTIVINSDGSYTYQSAPNFVGTDSYVYTVSDGQATATGTVTFTVSAPVNSTPVAVDDSATVISEVLYNSLATLQSNDTDADGDILNVTAGTFTTVEGGEIIIAADGNYTYQSATGFVGTDSYVYTVGDGQATATGTVTFTVNAANPNNSAPIAVDDSATATSEVLYNSTATLQSNDTDADGDTLTVTAGTFTTVEGGEIIIATDGSYTYQSATGFVGTDSYVYTVSDGQASATGTLTITVNAAVNSAPIAGADSATATSEVLYNSTATLQSNDTDADGDTLTVTAGTFATVEGGIIIINSDGSYTYQSATGFIGTDSYVYTVGDGQATATGMVTFTVNAANPNDTEPIANNDLIYINIAETTVLDILQNDVFAPGSILTVSIPVTPINGTVTVNNDGSINYSPNPNFTTGQETFTYLVCTSTGLCSSASVTVSIIECVTILTSDCDNDGLINQEEDILGTDPLIPDTDNDGLTDGEEVTLGTDPLNPDTDGDGVIDGTEVDDNTNPLDGCDSIEEHVTVKQSINFLTTDCDGDGLPNGEEIGVDPTNPRDTDGDGIPDYLEPNNKSEKEINVNQLITPNGDGFNDILVIENLDLYPENSVRIYNRWGVLVWDTTGYNSKNNYFYGKSTGRLTIGGNEMLPTGTYFYVINYVNKDSVSIDTSGYIYIN</sequence>
<comment type="subcellular location">
    <subcellularLocation>
        <location evidence="1">Secreted</location>
    </subcellularLocation>
</comment>
<dbReference type="InterPro" id="IPR059100">
    <property type="entry name" value="TSP3_bac"/>
</dbReference>
<evidence type="ECO:0000256" key="2">
    <source>
        <dbReference type="ARBA" id="ARBA00022525"/>
    </source>
</evidence>
<evidence type="ECO:0000256" key="5">
    <source>
        <dbReference type="SAM" id="MobiDB-lite"/>
    </source>
</evidence>
<dbReference type="Gene3D" id="2.60.40.2810">
    <property type="match status" value="7"/>
</dbReference>
<keyword evidence="3" id="KW-0732">Signal</keyword>
<keyword evidence="2" id="KW-0964">Secreted</keyword>
<organism evidence="6 7">
    <name type="scientific">Flavobacterium frigidarium</name>
    <dbReference type="NCBI Taxonomy" id="99286"/>
    <lineage>
        <taxon>Bacteria</taxon>
        <taxon>Pseudomonadati</taxon>
        <taxon>Bacteroidota</taxon>
        <taxon>Flavobacteriia</taxon>
        <taxon>Flavobacteriales</taxon>
        <taxon>Flavobacteriaceae</taxon>
        <taxon>Flavobacterium</taxon>
    </lineage>
</organism>
<keyword evidence="4" id="KW-0106">Calcium</keyword>
<feature type="region of interest" description="Disordered" evidence="5">
    <location>
        <begin position="953"/>
        <end position="979"/>
    </location>
</feature>
<keyword evidence="7" id="KW-1185">Reference proteome</keyword>
<dbReference type="Pfam" id="PF18884">
    <property type="entry name" value="TSP3_bac"/>
    <property type="match status" value="5"/>
</dbReference>
<dbReference type="Pfam" id="PF13585">
    <property type="entry name" value="CHU_C"/>
    <property type="match status" value="1"/>
</dbReference>
<evidence type="ECO:0000313" key="6">
    <source>
        <dbReference type="EMBL" id="MEZ7516057.1"/>
    </source>
</evidence>
<evidence type="ECO:0000256" key="3">
    <source>
        <dbReference type="ARBA" id="ARBA00022729"/>
    </source>
</evidence>
<dbReference type="InterPro" id="IPR026341">
    <property type="entry name" value="T9SS_type_B"/>
</dbReference>
<dbReference type="Pfam" id="PF17963">
    <property type="entry name" value="Big_9"/>
    <property type="match status" value="9"/>
</dbReference>
<dbReference type="RefSeq" id="WP_371571010.1">
    <property type="nucleotide sequence ID" value="NZ_JASMRN010000010.1"/>
</dbReference>
<evidence type="ECO:0000313" key="7">
    <source>
        <dbReference type="Proteomes" id="UP001568894"/>
    </source>
</evidence>
<dbReference type="InterPro" id="IPR018247">
    <property type="entry name" value="EF_Hand_1_Ca_BS"/>
</dbReference>
<reference evidence="6 7" key="1">
    <citation type="submission" date="2023-05" db="EMBL/GenBank/DDBJ databases">
        <title>Adaptations of aquatic viruses from atmosphere-close ecosystems of the Central Arctic Ocean.</title>
        <authorList>
            <person name="Rahlff J."/>
            <person name="Holmfeldt K."/>
        </authorList>
    </citation>
    <scope>NUCLEOTIDE SEQUENCE [LARGE SCALE GENOMIC DNA]</scope>
    <source>
        <strain evidence="6 7">Arc14</strain>
    </source>
</reference>
<protein>
    <submittedName>
        <fullName evidence="6">Ig-like domain-containing protein</fullName>
    </submittedName>
</protein>
<comment type="caution">
    <text evidence="6">The sequence shown here is derived from an EMBL/GenBank/DDBJ whole genome shotgun (WGS) entry which is preliminary data.</text>
</comment>
<evidence type="ECO:0000256" key="4">
    <source>
        <dbReference type="ARBA" id="ARBA00022837"/>
    </source>
</evidence>
<name>A0ABV4KES0_9FLAO</name>
<dbReference type="EMBL" id="JASMRN010000010">
    <property type="protein sequence ID" value="MEZ7516057.1"/>
    <property type="molecule type" value="Genomic_DNA"/>
</dbReference>
<dbReference type="Gene3D" id="2.60.40.3440">
    <property type="match status" value="2"/>
</dbReference>
<dbReference type="NCBIfam" id="TIGR04131">
    <property type="entry name" value="Bac_Flav_CTERM"/>
    <property type="match status" value="1"/>
</dbReference>
<gene>
    <name evidence="6" type="ORF">QO192_12280</name>
</gene>
<proteinExistence type="predicted"/>
<evidence type="ECO:0000256" key="1">
    <source>
        <dbReference type="ARBA" id="ARBA00004613"/>
    </source>
</evidence>
<dbReference type="NCBIfam" id="NF012211">
    <property type="entry name" value="tand_rpt_95"/>
    <property type="match status" value="9"/>
</dbReference>
<feature type="non-terminal residue" evidence="6">
    <location>
        <position position="1"/>
    </location>
</feature>
<dbReference type="Proteomes" id="UP001568894">
    <property type="component" value="Unassembled WGS sequence"/>
</dbReference>
<dbReference type="PROSITE" id="PS00018">
    <property type="entry name" value="EF_HAND_1"/>
    <property type="match status" value="1"/>
</dbReference>
<accession>A0ABV4KES0</accession>